<evidence type="ECO:0008006" key="3">
    <source>
        <dbReference type="Google" id="ProtNLM"/>
    </source>
</evidence>
<dbReference type="AlphaFoldDB" id="A0A1L3I4Y3"/>
<accession>A0A1L3I4Y3</accession>
<organism evidence="1 2">
    <name type="scientific">Phaeobacter porticola</name>
    <dbReference type="NCBI Taxonomy" id="1844006"/>
    <lineage>
        <taxon>Bacteria</taxon>
        <taxon>Pseudomonadati</taxon>
        <taxon>Pseudomonadota</taxon>
        <taxon>Alphaproteobacteria</taxon>
        <taxon>Rhodobacterales</taxon>
        <taxon>Roseobacteraceae</taxon>
        <taxon>Phaeobacter</taxon>
    </lineage>
</organism>
<protein>
    <recommendedName>
        <fullName evidence="3">Protein ImuA</fullName>
    </recommendedName>
</protein>
<dbReference type="Gene3D" id="3.40.50.300">
    <property type="entry name" value="P-loop containing nucleotide triphosphate hydrolases"/>
    <property type="match status" value="1"/>
</dbReference>
<name>A0A1L3I4Y3_9RHOB</name>
<dbReference type="KEGG" id="php:PhaeoP97_01741"/>
<dbReference type="EMBL" id="CP016364">
    <property type="protein sequence ID" value="APG47156.1"/>
    <property type="molecule type" value="Genomic_DNA"/>
</dbReference>
<dbReference type="OrthoDB" id="7630980at2"/>
<dbReference type="InterPro" id="IPR027417">
    <property type="entry name" value="P-loop_NTPase"/>
</dbReference>
<evidence type="ECO:0000313" key="1">
    <source>
        <dbReference type="EMBL" id="APG47156.1"/>
    </source>
</evidence>
<dbReference type="Proteomes" id="UP000183859">
    <property type="component" value="Chromosome"/>
</dbReference>
<dbReference type="SUPFAM" id="SSF52540">
    <property type="entry name" value="P-loop containing nucleoside triphosphate hydrolases"/>
    <property type="match status" value="1"/>
</dbReference>
<gene>
    <name evidence="1" type="ORF">PhaeoP97_01741</name>
</gene>
<dbReference type="STRING" id="1844006.PhaeoP97_01741"/>
<proteinExistence type="predicted"/>
<reference evidence="2" key="1">
    <citation type="submission" date="2016-07" db="EMBL/GenBank/DDBJ databases">
        <title>Phaeobacter portensis sp. nov., a tropodithietic acid producing bacterium isolated from a German harbor.</title>
        <authorList>
            <person name="Freese H.M."/>
            <person name="Bunk B."/>
            <person name="Breider S."/>
            <person name="Brinkhoff T."/>
        </authorList>
    </citation>
    <scope>NUCLEOTIDE SEQUENCE [LARGE SCALE GENOMIC DNA]</scope>
    <source>
        <strain evidence="2">P97</strain>
    </source>
</reference>
<evidence type="ECO:0000313" key="2">
    <source>
        <dbReference type="Proteomes" id="UP000183859"/>
    </source>
</evidence>
<keyword evidence="2" id="KW-1185">Reference proteome</keyword>
<sequence>MHDSDLRFFPPSRARTHEVCGSGAYAFAFMLAARLGGQCMWVREAWDPTQINPNGFAAFIAPSDLTLCNTKDQTQTLAVAEEALRSGAVSLVVVLLNKPLGLTEGRRLQLAARDGKSTGLAIIPEGMGSNAAETRWRCTPVFDPKHSPWDSTLQKWELIKNKSGTLGVWYVRWDPTSRRLIVVPPTGE</sequence>